<dbReference type="AlphaFoldDB" id="A0A9E6Y2J2"/>
<dbReference type="EMBL" id="CP087164">
    <property type="protein sequence ID" value="UGS38845.1"/>
    <property type="molecule type" value="Genomic_DNA"/>
</dbReference>
<keyword evidence="1" id="KW-0489">Methyltransferase</keyword>
<dbReference type="Proteomes" id="UP001162834">
    <property type="component" value="Chromosome"/>
</dbReference>
<dbReference type="InterPro" id="IPR029063">
    <property type="entry name" value="SAM-dependent_MTases_sf"/>
</dbReference>
<proteinExistence type="predicted"/>
<dbReference type="RefSeq" id="WP_259312860.1">
    <property type="nucleotide sequence ID" value="NZ_CP087164.1"/>
</dbReference>
<dbReference type="KEGG" id="sbae:DSM104329_05275"/>
<dbReference type="PANTHER" id="PTHR43861">
    <property type="entry name" value="TRANS-ACONITATE 2-METHYLTRANSFERASE-RELATED"/>
    <property type="match status" value="1"/>
</dbReference>
<organism evidence="1 2">
    <name type="scientific">Capillimicrobium parvum</name>
    <dbReference type="NCBI Taxonomy" id="2884022"/>
    <lineage>
        <taxon>Bacteria</taxon>
        <taxon>Bacillati</taxon>
        <taxon>Actinomycetota</taxon>
        <taxon>Thermoleophilia</taxon>
        <taxon>Solirubrobacterales</taxon>
        <taxon>Capillimicrobiaceae</taxon>
        <taxon>Capillimicrobium</taxon>
    </lineage>
</organism>
<dbReference type="GO" id="GO:0008168">
    <property type="term" value="F:methyltransferase activity"/>
    <property type="evidence" value="ECO:0007669"/>
    <property type="project" value="UniProtKB-KW"/>
</dbReference>
<dbReference type="EC" id="2.1.1.-" evidence="1"/>
<name>A0A9E6Y2J2_9ACTN</name>
<protein>
    <submittedName>
        <fullName evidence="1">S-adenosylmethionine-dependent methyltransferase</fullName>
        <ecNumber evidence="1">2.1.1.-</ecNumber>
    </submittedName>
</protein>
<dbReference type="CDD" id="cd02440">
    <property type="entry name" value="AdoMet_MTases"/>
    <property type="match status" value="1"/>
</dbReference>
<dbReference type="PANTHER" id="PTHR43861:SF1">
    <property type="entry name" value="TRANS-ACONITATE 2-METHYLTRANSFERASE"/>
    <property type="match status" value="1"/>
</dbReference>
<dbReference type="Gene3D" id="3.40.50.150">
    <property type="entry name" value="Vaccinia Virus protein VP39"/>
    <property type="match status" value="1"/>
</dbReference>
<dbReference type="SUPFAM" id="SSF53335">
    <property type="entry name" value="S-adenosyl-L-methionine-dependent methyltransferases"/>
    <property type="match status" value="1"/>
</dbReference>
<keyword evidence="1" id="KW-0808">Transferase</keyword>
<keyword evidence="2" id="KW-1185">Reference proteome</keyword>
<gene>
    <name evidence="1" type="ORF">DSM104329_05275</name>
</gene>
<dbReference type="Pfam" id="PF13489">
    <property type="entry name" value="Methyltransf_23"/>
    <property type="match status" value="1"/>
</dbReference>
<sequence>MSHAELLEALWALIPPGTQPERFAERRDWLLARVRPGEPVLDLGCGEGDFTAALAAAGAQPVGVDVVGEPLRRARERHPGLTFRHAPLEGALVLDDAAVDVVWAGEVVEHVVDVAGWLSEVRRVLPSGGRLLLTTPDHPPQLLQRLAADPEAFAEHFEPRADHVRFFNERSLREVVEDLGFEAVEIEADGRTLWLAAVRGRW</sequence>
<dbReference type="GO" id="GO:0032259">
    <property type="term" value="P:methylation"/>
    <property type="evidence" value="ECO:0007669"/>
    <property type="project" value="UniProtKB-KW"/>
</dbReference>
<accession>A0A9E6Y2J2</accession>
<reference evidence="1" key="1">
    <citation type="journal article" date="2022" name="Int. J. Syst. Evol. Microbiol.">
        <title>Pseudomonas aegrilactucae sp. nov. and Pseudomonas morbosilactucae sp. nov., pathogens causing bacterial rot of lettuce in Japan.</title>
        <authorList>
            <person name="Sawada H."/>
            <person name="Fujikawa T."/>
            <person name="Satou M."/>
        </authorList>
    </citation>
    <scope>NUCLEOTIDE SEQUENCE</scope>
    <source>
        <strain evidence="1">0166_1</strain>
    </source>
</reference>
<evidence type="ECO:0000313" key="1">
    <source>
        <dbReference type="EMBL" id="UGS38845.1"/>
    </source>
</evidence>
<evidence type="ECO:0000313" key="2">
    <source>
        <dbReference type="Proteomes" id="UP001162834"/>
    </source>
</evidence>